<organism evidence="2 3">
    <name type="scientific">Gomphosphaeria aponina SAG 52.96 = DSM 107014</name>
    <dbReference type="NCBI Taxonomy" id="1521640"/>
    <lineage>
        <taxon>Bacteria</taxon>
        <taxon>Bacillati</taxon>
        <taxon>Cyanobacteriota</taxon>
        <taxon>Cyanophyceae</taxon>
        <taxon>Oscillatoriophycideae</taxon>
        <taxon>Chroococcales</taxon>
        <taxon>Gomphosphaeriaceae</taxon>
        <taxon>Gomphosphaeria</taxon>
    </lineage>
</organism>
<evidence type="ECO:0000313" key="3">
    <source>
        <dbReference type="Proteomes" id="UP000767446"/>
    </source>
</evidence>
<sequence>MSKKVPISEASKILGVAQATLRRWEDEGKITPTRTANGHFRAEEVLFPMPYAVDNEYFQEKAKQAHENREAFRQSLGLEQGRPIILFAAKLIDKKRPHDLLSALL</sequence>
<accession>A0A941GNN3</accession>
<evidence type="ECO:0000313" key="2">
    <source>
        <dbReference type="EMBL" id="MBR8827047.1"/>
    </source>
</evidence>
<keyword evidence="2" id="KW-0238">DNA-binding</keyword>
<dbReference type="Pfam" id="PF00376">
    <property type="entry name" value="MerR"/>
    <property type="match status" value="1"/>
</dbReference>
<evidence type="ECO:0000259" key="1">
    <source>
        <dbReference type="PROSITE" id="PS50937"/>
    </source>
</evidence>
<dbReference type="EMBL" id="JADQBC010000018">
    <property type="protein sequence ID" value="MBR8827047.1"/>
    <property type="molecule type" value="Genomic_DNA"/>
</dbReference>
<dbReference type="InterPro" id="IPR009061">
    <property type="entry name" value="DNA-bd_dom_put_sf"/>
</dbReference>
<comment type="caution">
    <text evidence="2">The sequence shown here is derived from an EMBL/GenBank/DDBJ whole genome shotgun (WGS) entry which is preliminary data.</text>
</comment>
<dbReference type="AlphaFoldDB" id="A0A941GNN3"/>
<name>A0A941GNN3_9CHRO</name>
<dbReference type="CDD" id="cd04762">
    <property type="entry name" value="HTH_MerR-trunc"/>
    <property type="match status" value="1"/>
</dbReference>
<dbReference type="SUPFAM" id="SSF46955">
    <property type="entry name" value="Putative DNA-binding domain"/>
    <property type="match status" value="1"/>
</dbReference>
<dbReference type="Gene3D" id="3.40.50.2000">
    <property type="entry name" value="Glycogen Phosphorylase B"/>
    <property type="match status" value="1"/>
</dbReference>
<dbReference type="InterPro" id="IPR000551">
    <property type="entry name" value="MerR-type_HTH_dom"/>
</dbReference>
<proteinExistence type="predicted"/>
<reference evidence="2" key="1">
    <citation type="submission" date="2021-02" db="EMBL/GenBank/DDBJ databases">
        <title>Metagenome analyses of Stigonema ocellatum DSM 106950, Chlorogloea purpurea SAG 13.99 and Gomphosphaeria aponina DSM 107014.</title>
        <authorList>
            <person name="Marter P."/>
            <person name="Huang S."/>
        </authorList>
    </citation>
    <scope>NUCLEOTIDE SEQUENCE</scope>
    <source>
        <strain evidence="2">JP213</strain>
    </source>
</reference>
<dbReference type="Gene3D" id="1.10.1660.10">
    <property type="match status" value="1"/>
</dbReference>
<dbReference type="Proteomes" id="UP000767446">
    <property type="component" value="Unassembled WGS sequence"/>
</dbReference>
<dbReference type="PROSITE" id="PS50937">
    <property type="entry name" value="HTH_MERR_2"/>
    <property type="match status" value="1"/>
</dbReference>
<dbReference type="GO" id="GO:0003677">
    <property type="term" value="F:DNA binding"/>
    <property type="evidence" value="ECO:0007669"/>
    <property type="project" value="UniProtKB-KW"/>
</dbReference>
<feature type="domain" description="HTH merR-type" evidence="1">
    <location>
        <begin position="4"/>
        <end position="39"/>
    </location>
</feature>
<gene>
    <name evidence="2" type="ORF">DSM107014_03920</name>
</gene>
<dbReference type="SUPFAM" id="SSF53756">
    <property type="entry name" value="UDP-Glycosyltransferase/glycogen phosphorylase"/>
    <property type="match status" value="1"/>
</dbReference>
<protein>
    <submittedName>
        <fullName evidence="2">MerR family DNA-binding transcriptional regulator</fullName>
    </submittedName>
</protein>
<dbReference type="GO" id="GO:0006355">
    <property type="term" value="P:regulation of DNA-templated transcription"/>
    <property type="evidence" value="ECO:0007669"/>
    <property type="project" value="InterPro"/>
</dbReference>